<evidence type="ECO:0000256" key="11">
    <source>
        <dbReference type="PROSITE-ProRule" id="PRU01360"/>
    </source>
</evidence>
<dbReference type="RefSeq" id="WP_273619423.1">
    <property type="nucleotide sequence ID" value="NZ_CP117418.1"/>
</dbReference>
<dbReference type="SUPFAM" id="SSF56935">
    <property type="entry name" value="Porins"/>
    <property type="match status" value="1"/>
</dbReference>
<evidence type="ECO:0000256" key="4">
    <source>
        <dbReference type="ARBA" id="ARBA00022496"/>
    </source>
</evidence>
<keyword evidence="3 11" id="KW-1134">Transmembrane beta strand</keyword>
<feature type="domain" description="TonB-dependent receptor plug" evidence="15">
    <location>
        <begin position="56"/>
        <end position="162"/>
    </location>
</feature>
<evidence type="ECO:0000259" key="14">
    <source>
        <dbReference type="Pfam" id="PF00593"/>
    </source>
</evidence>
<dbReference type="Gene3D" id="2.40.170.20">
    <property type="entry name" value="TonB-dependent receptor, beta-barrel domain"/>
    <property type="match status" value="2"/>
</dbReference>
<keyword evidence="5 11" id="KW-0812">Transmembrane</keyword>
<evidence type="ECO:0000256" key="2">
    <source>
        <dbReference type="ARBA" id="ARBA00022448"/>
    </source>
</evidence>
<dbReference type="InterPro" id="IPR012910">
    <property type="entry name" value="Plug_dom"/>
</dbReference>
<evidence type="ECO:0000259" key="15">
    <source>
        <dbReference type="Pfam" id="PF07715"/>
    </source>
</evidence>
<keyword evidence="6" id="KW-0408">Iron</keyword>
<dbReference type="Pfam" id="PF07715">
    <property type="entry name" value="Plug"/>
    <property type="match status" value="1"/>
</dbReference>
<evidence type="ECO:0000256" key="7">
    <source>
        <dbReference type="ARBA" id="ARBA00023065"/>
    </source>
</evidence>
<comment type="subcellular location">
    <subcellularLocation>
        <location evidence="1 11">Cell outer membrane</location>
        <topology evidence="1 11">Multi-pass membrane protein</topology>
    </subcellularLocation>
</comment>
<evidence type="ECO:0000256" key="8">
    <source>
        <dbReference type="ARBA" id="ARBA00023077"/>
    </source>
</evidence>
<keyword evidence="17" id="KW-1185">Reference proteome</keyword>
<keyword evidence="8 12" id="KW-0798">TonB box</keyword>
<evidence type="ECO:0000256" key="10">
    <source>
        <dbReference type="ARBA" id="ARBA00023237"/>
    </source>
</evidence>
<gene>
    <name evidence="16" type="ORF">PQ457_19205</name>
</gene>
<feature type="signal peptide" evidence="13">
    <location>
        <begin position="1"/>
        <end position="28"/>
    </location>
</feature>
<keyword evidence="9 11" id="KW-0472">Membrane</keyword>
<keyword evidence="4" id="KW-0410">Iron transport</keyword>
<keyword evidence="16" id="KW-0614">Plasmid</keyword>
<protein>
    <submittedName>
        <fullName evidence="16">TonB-dependent receptor</fullName>
    </submittedName>
</protein>
<dbReference type="Proteomes" id="UP001218231">
    <property type="component" value="Plasmid unnamed1"/>
</dbReference>
<evidence type="ECO:0000256" key="5">
    <source>
        <dbReference type="ARBA" id="ARBA00022692"/>
    </source>
</evidence>
<evidence type="ECO:0000256" key="9">
    <source>
        <dbReference type="ARBA" id="ARBA00023136"/>
    </source>
</evidence>
<dbReference type="PROSITE" id="PS52016">
    <property type="entry name" value="TONB_DEPENDENT_REC_3"/>
    <property type="match status" value="1"/>
</dbReference>
<geneLocation type="plasmid" evidence="16 17">
    <name>unnamed1</name>
</geneLocation>
<evidence type="ECO:0000313" key="16">
    <source>
        <dbReference type="EMBL" id="WCT79139.1"/>
    </source>
</evidence>
<dbReference type="InterPro" id="IPR036942">
    <property type="entry name" value="Beta-barrel_TonB_sf"/>
</dbReference>
<keyword evidence="7" id="KW-0406">Ion transport</keyword>
<dbReference type="InterPro" id="IPR000531">
    <property type="entry name" value="Beta-barrel_TonB"/>
</dbReference>
<sequence length="805" mass="86367">MRKFKSIQVRAGALAIAVSLITPSVAYAQTPVTPKEPESVLGEITVTAQKREQKSQDVGIAIAAISGSQLRALNVVDSRDIAQLTPGVHISGNLAGLNVQYTIRGVAQNDFSDISEAPNAVYLDEGYIAVGQGQSFATFDIDRVEVLKGPQGTLFGRNATGGLVHFVTTKPTFDRVKGYAEVRGGLFDTAANAGVFHGEAALNIPLTDTLAIRFGGQWNKQGAFIKNLYPAGAVGAAPWPGAGANLGDNDTISGRFTALYQPSSSAKLTLSINAAHTKTGTAPYQNKATVNVFDAKGELVDVVNAAPNETRASICANGQDCGSDMGNTGHFGAPYGRPVPGGDFFGYIAPGGWNTSSDFSFKNVNHIDTFGANLTGEFNIASDITLTSVTDYKQFKKLVLDDVDGGPENQLINYAGLDAHTVTQELRLNGKAENVTWATGLYYLYMDNRNIFGLGIPPNSTVPGGPIDIGLNARLVSNSYSAFGQIDWKFAPKFTVVIGARIVQEEKSFNFRQGLWSAPNPLLPQPGEPFAVIGPNNGAPYAAKSGQTLWAGKFQLEYRPVGGLLLYAGVNRGVKAGSFNAPLAGGLPITVDYLPYKAEVLYNYEGGFKYTFPDGKTRLNASAFYYDYKNYQAFLFTGVSGVVINAPDKTYGIEGELRTSPIRGLDIGLTAAYTHATVEGVPLRLGGPYTRNVQPTYSPRVQANAIVRYGWEALGGRFSVGGDVDYTGKFYYNLRNFTADQVPGTWMVNTSVDYKVSDWTFTAAIKNLTNVRVGVIGFDLAGLCGCNQISYKPPRLFSFSARYEF</sequence>
<evidence type="ECO:0000256" key="6">
    <source>
        <dbReference type="ARBA" id="ARBA00023004"/>
    </source>
</evidence>
<evidence type="ECO:0000256" key="12">
    <source>
        <dbReference type="RuleBase" id="RU003357"/>
    </source>
</evidence>
<dbReference type="PANTHER" id="PTHR32552">
    <property type="entry name" value="FERRICHROME IRON RECEPTOR-RELATED"/>
    <property type="match status" value="1"/>
</dbReference>
<keyword evidence="13" id="KW-0732">Signal</keyword>
<feature type="domain" description="TonB-dependent receptor-like beta-barrel" evidence="14">
    <location>
        <begin position="335"/>
        <end position="768"/>
    </location>
</feature>
<proteinExistence type="inferred from homology"/>
<keyword evidence="10 11" id="KW-0998">Cell outer membrane</keyword>
<dbReference type="PANTHER" id="PTHR32552:SF81">
    <property type="entry name" value="TONB-DEPENDENT OUTER MEMBRANE RECEPTOR"/>
    <property type="match status" value="1"/>
</dbReference>
<accession>A0ABY7U457</accession>
<evidence type="ECO:0000256" key="1">
    <source>
        <dbReference type="ARBA" id="ARBA00004571"/>
    </source>
</evidence>
<dbReference type="Pfam" id="PF00593">
    <property type="entry name" value="TonB_dep_Rec_b-barrel"/>
    <property type="match status" value="1"/>
</dbReference>
<evidence type="ECO:0000256" key="3">
    <source>
        <dbReference type="ARBA" id="ARBA00022452"/>
    </source>
</evidence>
<dbReference type="InterPro" id="IPR039426">
    <property type="entry name" value="TonB-dep_rcpt-like"/>
</dbReference>
<evidence type="ECO:0000313" key="17">
    <source>
        <dbReference type="Proteomes" id="UP001218231"/>
    </source>
</evidence>
<reference evidence="16 17" key="1">
    <citation type="submission" date="2023-02" db="EMBL/GenBank/DDBJ databases">
        <title>Genome sequence of Novosphingobium humi KACC 19094.</title>
        <authorList>
            <person name="Kim S."/>
            <person name="Heo J."/>
            <person name="Kwon S.-W."/>
        </authorList>
    </citation>
    <scope>NUCLEOTIDE SEQUENCE [LARGE SCALE GENOMIC DNA]</scope>
    <source>
        <strain evidence="16 17">KACC 19094</strain>
        <plasmid evidence="16 17">unnamed1</plasmid>
    </source>
</reference>
<evidence type="ECO:0000256" key="13">
    <source>
        <dbReference type="SAM" id="SignalP"/>
    </source>
</evidence>
<organism evidence="16 17">
    <name type="scientific">Novosphingobium humi</name>
    <dbReference type="NCBI Taxonomy" id="2282397"/>
    <lineage>
        <taxon>Bacteria</taxon>
        <taxon>Pseudomonadati</taxon>
        <taxon>Pseudomonadota</taxon>
        <taxon>Alphaproteobacteria</taxon>
        <taxon>Sphingomonadales</taxon>
        <taxon>Sphingomonadaceae</taxon>
        <taxon>Novosphingobium</taxon>
    </lineage>
</organism>
<keyword evidence="16" id="KW-0675">Receptor</keyword>
<dbReference type="EMBL" id="CP117418">
    <property type="protein sequence ID" value="WCT79139.1"/>
    <property type="molecule type" value="Genomic_DNA"/>
</dbReference>
<feature type="chain" id="PRO_5045229538" evidence="13">
    <location>
        <begin position="29"/>
        <end position="805"/>
    </location>
</feature>
<keyword evidence="2 11" id="KW-0813">Transport</keyword>
<name>A0ABY7U457_9SPHN</name>
<comment type="similarity">
    <text evidence="11 12">Belongs to the TonB-dependent receptor family.</text>
</comment>